<dbReference type="EMBL" id="LHXU01000126">
    <property type="protein sequence ID" value="KXA97963.1"/>
    <property type="molecule type" value="Genomic_DNA"/>
</dbReference>
<proteinExistence type="predicted"/>
<evidence type="ECO:0000313" key="1">
    <source>
        <dbReference type="EMBL" id="KXA97963.1"/>
    </source>
</evidence>
<name>A0A133UUS2_9EURY</name>
<dbReference type="AlphaFoldDB" id="A0A133UUS2"/>
<keyword evidence="2" id="KW-1185">Reference proteome</keyword>
<evidence type="ECO:0000313" key="2">
    <source>
        <dbReference type="Proteomes" id="UP000070341"/>
    </source>
</evidence>
<organism evidence="1 2">
    <name type="scientific">candidate division MSBL1 archaeon SCGC-AAA259M10</name>
    <dbReference type="NCBI Taxonomy" id="1698270"/>
    <lineage>
        <taxon>Archaea</taxon>
        <taxon>Methanobacteriati</taxon>
        <taxon>Methanobacteriota</taxon>
        <taxon>candidate division MSBL1</taxon>
    </lineage>
</organism>
<gene>
    <name evidence="1" type="ORF">AKJ40_05010</name>
</gene>
<protein>
    <submittedName>
        <fullName evidence="1">Uncharacterized protein</fullName>
    </submittedName>
</protein>
<reference evidence="1 2" key="1">
    <citation type="journal article" date="2016" name="Sci. Rep.">
        <title>Metabolic traits of an uncultured archaeal lineage -MSBL1- from brine pools of the Red Sea.</title>
        <authorList>
            <person name="Mwirichia R."/>
            <person name="Alam I."/>
            <person name="Rashid M."/>
            <person name="Vinu M."/>
            <person name="Ba-Alawi W."/>
            <person name="Anthony Kamau A."/>
            <person name="Kamanda Ngugi D."/>
            <person name="Goker M."/>
            <person name="Klenk H.P."/>
            <person name="Bajic V."/>
            <person name="Stingl U."/>
        </authorList>
    </citation>
    <scope>NUCLEOTIDE SEQUENCE [LARGE SCALE GENOMIC DNA]</scope>
    <source>
        <strain evidence="1">SCGC-AAA259M10</strain>
    </source>
</reference>
<sequence>MSEVSSTIREDLGVVTERLIPFAPRGETREKLWELHEEYKEKVSNMDDLRHNKRMCCPIHGHNEEVTITGAGKTMGRSSCARSGTTRI</sequence>
<comment type="caution">
    <text evidence="1">The sequence shown here is derived from an EMBL/GenBank/DDBJ whole genome shotgun (WGS) entry which is preliminary data.</text>
</comment>
<dbReference type="Proteomes" id="UP000070341">
    <property type="component" value="Unassembled WGS sequence"/>
</dbReference>
<accession>A0A133UUS2</accession>